<name>A0ABD0RN34_CIRMR</name>
<proteinExistence type="predicted"/>
<evidence type="ECO:0000313" key="4">
    <source>
        <dbReference type="Proteomes" id="UP001529510"/>
    </source>
</evidence>
<dbReference type="EMBL" id="JAMKFB020000002">
    <property type="protein sequence ID" value="KAL0199942.1"/>
    <property type="molecule type" value="Genomic_DNA"/>
</dbReference>
<sequence>LSSLLPRFSALLWLEELQAEREIREFSLTGAILRKGAVSLHLEVPGLAEGRPNLFI</sequence>
<evidence type="ECO:0000313" key="3">
    <source>
        <dbReference type="EMBL" id="KAL0199942.1"/>
    </source>
</evidence>
<protein>
    <submittedName>
        <fullName evidence="3">Uncharacterized protein</fullName>
    </submittedName>
</protein>
<reference evidence="3 4" key="1">
    <citation type="submission" date="2024-05" db="EMBL/GenBank/DDBJ databases">
        <title>Genome sequencing and assembly of Indian major carp, Cirrhinus mrigala (Hamilton, 1822).</title>
        <authorList>
            <person name="Mohindra V."/>
            <person name="Chowdhury L.M."/>
            <person name="Lal K."/>
            <person name="Jena J.K."/>
        </authorList>
    </citation>
    <scope>NUCLEOTIDE SEQUENCE [LARGE SCALE GENOMIC DNA]</scope>
    <source>
        <strain evidence="3">CM1030</strain>
        <tissue evidence="3">Blood</tissue>
    </source>
</reference>
<dbReference type="AlphaFoldDB" id="A0ABD0RN34"/>
<keyword evidence="4" id="KW-1185">Reference proteome</keyword>
<evidence type="ECO:0000256" key="1">
    <source>
        <dbReference type="ARBA" id="ARBA00004496"/>
    </source>
</evidence>
<gene>
    <name evidence="3" type="ORF">M9458_003129</name>
</gene>
<dbReference type="GO" id="GO:0005737">
    <property type="term" value="C:cytoplasm"/>
    <property type="evidence" value="ECO:0007669"/>
    <property type="project" value="UniProtKB-SubCell"/>
</dbReference>
<evidence type="ECO:0000256" key="2">
    <source>
        <dbReference type="ARBA" id="ARBA00022490"/>
    </source>
</evidence>
<comment type="subcellular location">
    <subcellularLocation>
        <location evidence="1">Cytoplasm</location>
    </subcellularLocation>
</comment>
<feature type="non-terminal residue" evidence="3">
    <location>
        <position position="56"/>
    </location>
</feature>
<dbReference type="PANTHER" id="PTHR45418:SF1">
    <property type="entry name" value="CANCER_TESTIS ANTIGEN 55"/>
    <property type="match status" value="1"/>
</dbReference>
<dbReference type="Proteomes" id="UP001529510">
    <property type="component" value="Unassembled WGS sequence"/>
</dbReference>
<comment type="caution">
    <text evidence="3">The sequence shown here is derived from an EMBL/GenBank/DDBJ whole genome shotgun (WGS) entry which is preliminary data.</text>
</comment>
<keyword evidence="2" id="KW-0963">Cytoplasm</keyword>
<dbReference type="PANTHER" id="PTHR45418">
    <property type="entry name" value="CANCER/TESTIS ANTIGEN 55"/>
    <property type="match status" value="1"/>
</dbReference>
<organism evidence="3 4">
    <name type="scientific">Cirrhinus mrigala</name>
    <name type="common">Mrigala</name>
    <dbReference type="NCBI Taxonomy" id="683832"/>
    <lineage>
        <taxon>Eukaryota</taxon>
        <taxon>Metazoa</taxon>
        <taxon>Chordata</taxon>
        <taxon>Craniata</taxon>
        <taxon>Vertebrata</taxon>
        <taxon>Euteleostomi</taxon>
        <taxon>Actinopterygii</taxon>
        <taxon>Neopterygii</taxon>
        <taxon>Teleostei</taxon>
        <taxon>Ostariophysi</taxon>
        <taxon>Cypriniformes</taxon>
        <taxon>Cyprinidae</taxon>
        <taxon>Labeoninae</taxon>
        <taxon>Labeonini</taxon>
        <taxon>Cirrhinus</taxon>
    </lineage>
</organism>
<feature type="non-terminal residue" evidence="3">
    <location>
        <position position="1"/>
    </location>
</feature>
<accession>A0ABD0RN34</accession>